<dbReference type="GO" id="GO:0043041">
    <property type="term" value="P:amino acid activation for nonribosomal peptide biosynthetic process"/>
    <property type="evidence" value="ECO:0007669"/>
    <property type="project" value="TreeGrafter"/>
</dbReference>
<dbReference type="SUPFAM" id="SSF50998">
    <property type="entry name" value="Quinoprotein alcohol dehydrogenase-like"/>
    <property type="match status" value="1"/>
</dbReference>
<dbReference type="Gene3D" id="2.130.10.10">
    <property type="entry name" value="YVTN repeat-like/Quinoprotein amine dehydrogenase"/>
    <property type="match status" value="1"/>
</dbReference>
<dbReference type="EMBL" id="UINC01020113">
    <property type="protein sequence ID" value="SVA84772.1"/>
    <property type="molecule type" value="Genomic_DNA"/>
</dbReference>
<dbReference type="AlphaFoldDB" id="A0A381Z7A7"/>
<dbReference type="CDD" id="cd00063">
    <property type="entry name" value="FN3"/>
    <property type="match status" value="1"/>
</dbReference>
<dbReference type="InterPro" id="IPR002372">
    <property type="entry name" value="PQQ_rpt_dom"/>
</dbReference>
<dbReference type="InterPro" id="IPR011047">
    <property type="entry name" value="Quinoprotein_ADH-like_sf"/>
</dbReference>
<feature type="domain" description="Fibronectin type-III" evidence="1">
    <location>
        <begin position="732"/>
        <end position="833"/>
    </location>
</feature>
<gene>
    <name evidence="2" type="ORF">METZ01_LOCUS137626</name>
</gene>
<reference evidence="2" key="1">
    <citation type="submission" date="2018-05" db="EMBL/GenBank/DDBJ databases">
        <authorList>
            <person name="Lanie J.A."/>
            <person name="Ng W.-L."/>
            <person name="Kazmierczak K.M."/>
            <person name="Andrzejewski T.M."/>
            <person name="Davidsen T.M."/>
            <person name="Wayne K.J."/>
            <person name="Tettelin H."/>
            <person name="Glass J.I."/>
            <person name="Rusch D."/>
            <person name="Podicherti R."/>
            <person name="Tsui H.-C.T."/>
            <person name="Winkler M.E."/>
        </authorList>
    </citation>
    <scope>NUCLEOTIDE SEQUENCE</scope>
</reference>
<dbReference type="InterPro" id="IPR013783">
    <property type="entry name" value="Ig-like_fold"/>
</dbReference>
<organism evidence="2">
    <name type="scientific">marine metagenome</name>
    <dbReference type="NCBI Taxonomy" id="408172"/>
    <lineage>
        <taxon>unclassified sequences</taxon>
        <taxon>metagenomes</taxon>
        <taxon>ecological metagenomes</taxon>
    </lineage>
</organism>
<dbReference type="PROSITE" id="PS50853">
    <property type="entry name" value="FN3"/>
    <property type="match status" value="3"/>
</dbReference>
<name>A0A381Z7A7_9ZZZZ</name>
<dbReference type="Pfam" id="PF13360">
    <property type="entry name" value="PQQ_2"/>
    <property type="match status" value="2"/>
</dbReference>
<dbReference type="SUPFAM" id="SSF49265">
    <property type="entry name" value="Fibronectin type III"/>
    <property type="match status" value="3"/>
</dbReference>
<dbReference type="InterPro" id="IPR052091">
    <property type="entry name" value="Beta-ala_Activ/Resist"/>
</dbReference>
<dbReference type="Gene3D" id="2.40.10.480">
    <property type="match status" value="3"/>
</dbReference>
<proteinExistence type="predicted"/>
<dbReference type="Gene3D" id="2.60.40.10">
    <property type="entry name" value="Immunoglobulins"/>
    <property type="match status" value="6"/>
</dbReference>
<dbReference type="SMART" id="SM00060">
    <property type="entry name" value="FN3"/>
    <property type="match status" value="5"/>
</dbReference>
<sequence length="900" mass="95907">MDSLLWSFETGGWVNGSPSVDDRGDIYFGSEDGSVYALNLDGTLKWSYATGGGVVAAPLVSTMDRLYVGSKSGDFYCFNRTTGDTVWTYNAGDQIYSSAVIDSAGRLFFGDLSGTLHCLDSEFGTLYWQASIGNRIYSSPAFSPEGSTVYVGGFDKKVYALDRATGSVQWNYTTGGYILSSLAVDEEGVIYASSSDKKLYAVNPDGTEKWVYETGGAIWYSSPALGANNDIYIGSDDNKLYSVNRSDGSLRWDFTTGGDVRNSPAVAGNGNIYFGSGDNTLYHLDTSGTLQSSVQFGDQIQTSSAAIGAGGNIYIGSYDQKLYAYGMGDTIPPAAPTGLEVLSGDLNVALSWSANEEADLANYIIYRSSVEGFEPGSADSLDQVWKNVTSYKDTTVTNEATYYYRLKARDVSDNVSPASEAVIGLPTDLPPAAPTEVAATAGDGRILLSWTSGNEYDLAGHVIYRSIDSTFTPTSNDSIAAVLLPAVTYIDSGLTTGISYYYRLASYDAGGNVGLASDRVSGVPQDMTAPLPPQGFMVDNGDEEVTLTWAANTEGDLEKYQIYHNTDSSFVPSSADLLASVLAPDTAYIDTGLVNGFTYYYRITAADTTGNESPAGGLITGTPTDKTPPAAPVDLAIVSGDHVVELTWSANSEADMAYYLIYRSTDSTFSIDSIFVPEPEDLLDQVTKMYTSYKDTTVNNGTVYYYRLIAVDIGNNAGLPSAAVPGLPVDLPPSPPQGLAALSGDGRITLSWASGDEYDLIGYIIYRNTDSTFTPESNDSIATVMFPAVAYIDSGLTTGLAYYYRLSSFDEGGNISPVSEQVFGVPLDLTAPLPPAGVVVVNGEREITLTWDANGEGDLEKYQIYRGADSLVVPDSAHLLASVLAPAVTYTDMGLANGFI</sequence>
<dbReference type="PANTHER" id="PTHR44394:SF1">
    <property type="entry name" value="BETA-ALANINE-ACTIVATING ENZYME"/>
    <property type="match status" value="1"/>
</dbReference>
<dbReference type="InterPro" id="IPR018391">
    <property type="entry name" value="PQQ_b-propeller_rpt"/>
</dbReference>
<evidence type="ECO:0000313" key="2">
    <source>
        <dbReference type="EMBL" id="SVA84772.1"/>
    </source>
</evidence>
<evidence type="ECO:0000259" key="1">
    <source>
        <dbReference type="PROSITE" id="PS50853"/>
    </source>
</evidence>
<accession>A0A381Z7A7</accession>
<feature type="domain" description="Fibronectin type-III" evidence="1">
    <location>
        <begin position="332"/>
        <end position="432"/>
    </location>
</feature>
<dbReference type="InterPro" id="IPR036116">
    <property type="entry name" value="FN3_sf"/>
</dbReference>
<feature type="non-terminal residue" evidence="2">
    <location>
        <position position="900"/>
    </location>
</feature>
<dbReference type="PANTHER" id="PTHR44394">
    <property type="entry name" value="BETA-ALANINE-ACTIVATING ENZYME"/>
    <property type="match status" value="1"/>
</dbReference>
<dbReference type="SMART" id="SM00564">
    <property type="entry name" value="PQQ"/>
    <property type="match status" value="8"/>
</dbReference>
<dbReference type="InterPro" id="IPR003961">
    <property type="entry name" value="FN3_dom"/>
</dbReference>
<protein>
    <recommendedName>
        <fullName evidence="1">Fibronectin type-III domain-containing protein</fullName>
    </recommendedName>
</protein>
<dbReference type="InterPro" id="IPR015943">
    <property type="entry name" value="WD40/YVTN_repeat-like_dom_sf"/>
</dbReference>
<feature type="domain" description="Fibronectin type-III" evidence="1">
    <location>
        <begin position="529"/>
        <end position="630"/>
    </location>
</feature>